<dbReference type="AlphaFoldDB" id="A0A2P6MYN0"/>
<dbReference type="Gene3D" id="3.60.21.10">
    <property type="match status" value="1"/>
</dbReference>
<dbReference type="PANTHER" id="PTHR45867">
    <property type="entry name" value="PURPLE ACID PHOSPHATASE"/>
    <property type="match status" value="1"/>
</dbReference>
<dbReference type="SUPFAM" id="SSF56300">
    <property type="entry name" value="Metallo-dependent phosphatases"/>
    <property type="match status" value="1"/>
</dbReference>
<dbReference type="InterPro" id="IPR029052">
    <property type="entry name" value="Metallo-depent_PP-like"/>
</dbReference>
<dbReference type="InterPro" id="IPR041792">
    <property type="entry name" value="MPP_PAP"/>
</dbReference>
<keyword evidence="6" id="KW-1185">Reference proteome</keyword>
<feature type="domain" description="Purple acid phosphatase C-terminal" evidence="4">
    <location>
        <begin position="393"/>
        <end position="452"/>
    </location>
</feature>
<proteinExistence type="predicted"/>
<evidence type="ECO:0000256" key="1">
    <source>
        <dbReference type="ARBA" id="ARBA00023180"/>
    </source>
</evidence>
<feature type="domain" description="Calcineurin-like phosphoesterase" evidence="3">
    <location>
        <begin position="140"/>
        <end position="364"/>
    </location>
</feature>
<accession>A0A2P6MYN0</accession>
<dbReference type="InParanoid" id="A0A2P6MYN0"/>
<evidence type="ECO:0000313" key="5">
    <source>
        <dbReference type="EMBL" id="PRP76793.1"/>
    </source>
</evidence>
<evidence type="ECO:0008006" key="7">
    <source>
        <dbReference type="Google" id="ProtNLM"/>
    </source>
</evidence>
<reference evidence="5 6" key="1">
    <citation type="journal article" date="2018" name="Genome Biol. Evol.">
        <title>Multiple Roots of Fruiting Body Formation in Amoebozoa.</title>
        <authorList>
            <person name="Hillmann F."/>
            <person name="Forbes G."/>
            <person name="Novohradska S."/>
            <person name="Ferling I."/>
            <person name="Riege K."/>
            <person name="Groth M."/>
            <person name="Westermann M."/>
            <person name="Marz M."/>
            <person name="Spaller T."/>
            <person name="Winckler T."/>
            <person name="Schaap P."/>
            <person name="Glockner G."/>
        </authorList>
    </citation>
    <scope>NUCLEOTIDE SEQUENCE [LARGE SCALE GENOMIC DNA]</scope>
    <source>
        <strain evidence="5 6">Jena</strain>
    </source>
</reference>
<dbReference type="STRING" id="1890364.A0A2P6MYN0"/>
<feature type="transmembrane region" description="Helical" evidence="2">
    <location>
        <begin position="481"/>
        <end position="497"/>
    </location>
</feature>
<gene>
    <name evidence="5" type="ORF">PROFUN_14843</name>
</gene>
<dbReference type="PANTHER" id="PTHR45867:SF10">
    <property type="entry name" value="PURPLE ACID PHOSPHATASE"/>
    <property type="match status" value="1"/>
</dbReference>
<dbReference type="InterPro" id="IPR004843">
    <property type="entry name" value="Calcineurin-like_PHP"/>
</dbReference>
<dbReference type="InterPro" id="IPR025733">
    <property type="entry name" value="PAPs_C"/>
</dbReference>
<dbReference type="Pfam" id="PF14008">
    <property type="entry name" value="Metallophos_C"/>
    <property type="match status" value="1"/>
</dbReference>
<comment type="caution">
    <text evidence="5">The sequence shown here is derived from an EMBL/GenBank/DDBJ whole genome shotgun (WGS) entry which is preliminary data.</text>
</comment>
<name>A0A2P6MYN0_9EUKA</name>
<sequence>MLPPEVLLPVDALETKSIKIRPWHDTVSVEQAFSGLVAKESGRNALSSSFVGAARLFLFLCGSKFKAELKYRADPVVVRSTEEKSNPLGTPWVHSAQLGGLTPSHSIYYRITSKDGNDKTHTTPIYEFKSKAESNIVKNIRFAAFGDMGVNYTAQWTANQLTQLATSKPQLDFILHLGDLPQLDFILHLGDLAYTFGNWTKWNVWFDMMEPVASRTPYMIVPGNRDEEHFLRERFSMPTPFNLNNENPSCLEKNQVYYDFDYGLVAVVTLPFRGAGSKSNYEGCPQLFEWFEQTLERYHNRIEDPQDPLRWLVVAIHTPFYSSSDGHPSADRTYGGNKALKDMIEHLFLKYKVDIGVFGDDHNYERTHPVFDDQVDSVGITEKGSRVYNNPKSTMHFLIGTGGINLDGWLNPNHPPEWSAYREISHGFVLFDATSSSISGTFVRSSDGSRVDHFVIYKDSHGTCLENNWTVTGGLQLSQSITFWVIAVISGTAIFWFKKRGFSHIPFSKGR</sequence>
<dbReference type="Pfam" id="PF00149">
    <property type="entry name" value="Metallophos"/>
    <property type="match status" value="1"/>
</dbReference>
<dbReference type="GO" id="GO:0016787">
    <property type="term" value="F:hydrolase activity"/>
    <property type="evidence" value="ECO:0007669"/>
    <property type="project" value="InterPro"/>
</dbReference>
<dbReference type="EMBL" id="MDYQ01000301">
    <property type="protein sequence ID" value="PRP76793.1"/>
    <property type="molecule type" value="Genomic_DNA"/>
</dbReference>
<protein>
    <recommendedName>
        <fullName evidence="7">Calcineurin-like phosphoesterase domain-containing protein</fullName>
    </recommendedName>
</protein>
<keyword evidence="2" id="KW-0472">Membrane</keyword>
<evidence type="ECO:0000313" key="6">
    <source>
        <dbReference type="Proteomes" id="UP000241769"/>
    </source>
</evidence>
<evidence type="ECO:0000259" key="4">
    <source>
        <dbReference type="Pfam" id="PF14008"/>
    </source>
</evidence>
<keyword evidence="2" id="KW-0812">Transmembrane</keyword>
<dbReference type="CDD" id="cd00839">
    <property type="entry name" value="MPP_PAPs"/>
    <property type="match status" value="1"/>
</dbReference>
<evidence type="ECO:0000259" key="3">
    <source>
        <dbReference type="Pfam" id="PF00149"/>
    </source>
</evidence>
<keyword evidence="1" id="KW-0325">Glycoprotein</keyword>
<dbReference type="Proteomes" id="UP000241769">
    <property type="component" value="Unassembled WGS sequence"/>
</dbReference>
<organism evidence="5 6">
    <name type="scientific">Planoprotostelium fungivorum</name>
    <dbReference type="NCBI Taxonomy" id="1890364"/>
    <lineage>
        <taxon>Eukaryota</taxon>
        <taxon>Amoebozoa</taxon>
        <taxon>Evosea</taxon>
        <taxon>Variosea</taxon>
        <taxon>Cavosteliida</taxon>
        <taxon>Cavosteliaceae</taxon>
        <taxon>Planoprotostelium</taxon>
    </lineage>
</organism>
<evidence type="ECO:0000256" key="2">
    <source>
        <dbReference type="SAM" id="Phobius"/>
    </source>
</evidence>
<keyword evidence="2" id="KW-1133">Transmembrane helix</keyword>
<dbReference type="OrthoDB" id="45007at2759"/>